<keyword evidence="3" id="KW-1185">Reference proteome</keyword>
<accession>U5FJH1</accession>
<keyword evidence="1" id="KW-0472">Membrane</keyword>
<dbReference type="AlphaFoldDB" id="U5FJH1"/>
<gene>
    <name evidence="2" type="ORF">POPTR_017G088800</name>
</gene>
<dbReference type="InParanoid" id="U5FJH1"/>
<evidence type="ECO:0000256" key="1">
    <source>
        <dbReference type="SAM" id="Phobius"/>
    </source>
</evidence>
<organism evidence="2 3">
    <name type="scientific">Populus trichocarpa</name>
    <name type="common">Western balsam poplar</name>
    <name type="synonym">Populus balsamifera subsp. trichocarpa</name>
    <dbReference type="NCBI Taxonomy" id="3694"/>
    <lineage>
        <taxon>Eukaryota</taxon>
        <taxon>Viridiplantae</taxon>
        <taxon>Streptophyta</taxon>
        <taxon>Embryophyta</taxon>
        <taxon>Tracheophyta</taxon>
        <taxon>Spermatophyta</taxon>
        <taxon>Magnoliopsida</taxon>
        <taxon>eudicotyledons</taxon>
        <taxon>Gunneridae</taxon>
        <taxon>Pentapetalae</taxon>
        <taxon>rosids</taxon>
        <taxon>fabids</taxon>
        <taxon>Malpighiales</taxon>
        <taxon>Salicaceae</taxon>
        <taxon>Saliceae</taxon>
        <taxon>Populus</taxon>
    </lineage>
</organism>
<keyword evidence="1" id="KW-1133">Transmembrane helix</keyword>
<sequence>MNGELLSCHNLTLQICAFIYGSFHARSWSIFNLTKILIIFPSYIWFLLMGIKQHESYFEDSEAYVISTHFSESVLKSTSSDGAVSALS</sequence>
<reference evidence="2 3" key="1">
    <citation type="journal article" date="2006" name="Science">
        <title>The genome of black cottonwood, Populus trichocarpa (Torr. &amp; Gray).</title>
        <authorList>
            <person name="Tuskan G.A."/>
            <person name="Difazio S."/>
            <person name="Jansson S."/>
            <person name="Bohlmann J."/>
            <person name="Grigoriev I."/>
            <person name="Hellsten U."/>
            <person name="Putnam N."/>
            <person name="Ralph S."/>
            <person name="Rombauts S."/>
            <person name="Salamov A."/>
            <person name="Schein J."/>
            <person name="Sterck L."/>
            <person name="Aerts A."/>
            <person name="Bhalerao R.R."/>
            <person name="Bhalerao R.P."/>
            <person name="Blaudez D."/>
            <person name="Boerjan W."/>
            <person name="Brun A."/>
            <person name="Brunner A."/>
            <person name="Busov V."/>
            <person name="Campbell M."/>
            <person name="Carlson J."/>
            <person name="Chalot M."/>
            <person name="Chapman J."/>
            <person name="Chen G.L."/>
            <person name="Cooper D."/>
            <person name="Coutinho P.M."/>
            <person name="Couturier J."/>
            <person name="Covert S."/>
            <person name="Cronk Q."/>
            <person name="Cunningham R."/>
            <person name="Davis J."/>
            <person name="Degroeve S."/>
            <person name="Dejardin A."/>
            <person name="Depamphilis C."/>
            <person name="Detter J."/>
            <person name="Dirks B."/>
            <person name="Dubchak I."/>
            <person name="Duplessis S."/>
            <person name="Ehlting J."/>
            <person name="Ellis B."/>
            <person name="Gendler K."/>
            <person name="Goodstein D."/>
            <person name="Gribskov M."/>
            <person name="Grimwood J."/>
            <person name="Groover A."/>
            <person name="Gunter L."/>
            <person name="Hamberger B."/>
            <person name="Heinze B."/>
            <person name="Helariutta Y."/>
            <person name="Henrissat B."/>
            <person name="Holligan D."/>
            <person name="Holt R."/>
            <person name="Huang W."/>
            <person name="Islam-Faridi N."/>
            <person name="Jones S."/>
            <person name="Jones-Rhoades M."/>
            <person name="Jorgensen R."/>
            <person name="Joshi C."/>
            <person name="Kangasjarvi J."/>
            <person name="Karlsson J."/>
            <person name="Kelleher C."/>
            <person name="Kirkpatrick R."/>
            <person name="Kirst M."/>
            <person name="Kohler A."/>
            <person name="Kalluri U."/>
            <person name="Larimer F."/>
            <person name="Leebens-Mack J."/>
            <person name="Leple J.C."/>
            <person name="Locascio P."/>
            <person name="Lou Y."/>
            <person name="Lucas S."/>
            <person name="Martin F."/>
            <person name="Montanini B."/>
            <person name="Napoli C."/>
            <person name="Nelson D.R."/>
            <person name="Nelson C."/>
            <person name="Nieminen K."/>
            <person name="Nilsson O."/>
            <person name="Pereda V."/>
            <person name="Peter G."/>
            <person name="Philippe R."/>
            <person name="Pilate G."/>
            <person name="Poliakov A."/>
            <person name="Razumovskaya J."/>
            <person name="Richardson P."/>
            <person name="Rinaldi C."/>
            <person name="Ritland K."/>
            <person name="Rouze P."/>
            <person name="Ryaboy D."/>
            <person name="Schmutz J."/>
            <person name="Schrader J."/>
            <person name="Segerman B."/>
            <person name="Shin H."/>
            <person name="Siddiqui A."/>
            <person name="Sterky F."/>
            <person name="Terry A."/>
            <person name="Tsai C.J."/>
            <person name="Uberbacher E."/>
            <person name="Unneberg P."/>
            <person name="Vahala J."/>
            <person name="Wall K."/>
            <person name="Wessler S."/>
            <person name="Yang G."/>
            <person name="Yin T."/>
            <person name="Douglas C."/>
            <person name="Marra M."/>
            <person name="Sandberg G."/>
            <person name="Van de Peer Y."/>
            <person name="Rokhsar D."/>
        </authorList>
    </citation>
    <scope>NUCLEOTIDE SEQUENCE [LARGE SCALE GENOMIC DNA]</scope>
    <source>
        <strain evidence="3">cv. Nisqually</strain>
    </source>
</reference>
<protein>
    <submittedName>
        <fullName evidence="2">Uncharacterized protein</fullName>
    </submittedName>
</protein>
<evidence type="ECO:0000313" key="2">
    <source>
        <dbReference type="EMBL" id="PNS95977.1"/>
    </source>
</evidence>
<feature type="transmembrane region" description="Helical" evidence="1">
    <location>
        <begin position="28"/>
        <end position="48"/>
    </location>
</feature>
<keyword evidence="1" id="KW-0812">Transmembrane</keyword>
<dbReference type="Proteomes" id="UP000006729">
    <property type="component" value="Chromosome 17"/>
</dbReference>
<dbReference type="EMBL" id="CM009306">
    <property type="protein sequence ID" value="PNS95977.1"/>
    <property type="molecule type" value="Genomic_DNA"/>
</dbReference>
<name>U5FJH1_POPTR</name>
<proteinExistence type="predicted"/>
<evidence type="ECO:0000313" key="3">
    <source>
        <dbReference type="Proteomes" id="UP000006729"/>
    </source>
</evidence>